<proteinExistence type="inferred from homology"/>
<keyword evidence="5 10" id="KW-0949">S-adenosyl-L-methionine</keyword>
<dbReference type="GO" id="GO:0016645">
    <property type="term" value="F:oxidoreductase activity, acting on the CH-NH group of donors"/>
    <property type="evidence" value="ECO:0007669"/>
    <property type="project" value="InterPro"/>
</dbReference>
<feature type="domain" description="FAD dependent oxidoreductase" evidence="11">
    <location>
        <begin position="282"/>
        <end position="655"/>
    </location>
</feature>
<name>A0A4P6P8G2_9GAMM</name>
<evidence type="ECO:0000256" key="2">
    <source>
        <dbReference type="ARBA" id="ARBA00022603"/>
    </source>
</evidence>
<evidence type="ECO:0000256" key="6">
    <source>
        <dbReference type="ARBA" id="ARBA00022694"/>
    </source>
</evidence>
<accession>A0A4P6P8G2</accession>
<feature type="region of interest" description="FAD-dependent cmnm(5)s(2)U34 oxidoreductase" evidence="10">
    <location>
        <begin position="285"/>
        <end position="691"/>
    </location>
</feature>
<evidence type="ECO:0000256" key="8">
    <source>
        <dbReference type="ARBA" id="ARBA00023002"/>
    </source>
</evidence>
<keyword evidence="14" id="KW-1185">Reference proteome</keyword>
<comment type="cofactor">
    <cofactor evidence="10">
        <name>FAD</name>
        <dbReference type="ChEBI" id="CHEBI:57692"/>
    </cofactor>
</comment>
<organism evidence="13 14">
    <name type="scientific">Litorilituus sediminis</name>
    <dbReference type="NCBI Taxonomy" id="718192"/>
    <lineage>
        <taxon>Bacteria</taxon>
        <taxon>Pseudomonadati</taxon>
        <taxon>Pseudomonadota</taxon>
        <taxon>Gammaproteobacteria</taxon>
        <taxon>Alteromonadales</taxon>
        <taxon>Colwelliaceae</taxon>
        <taxon>Litorilituus</taxon>
    </lineage>
</organism>
<dbReference type="EC" id="1.5.-.-" evidence="10"/>
<dbReference type="NCBIfam" id="TIGR03197">
    <property type="entry name" value="MnmC_Cterm"/>
    <property type="match status" value="1"/>
</dbReference>
<protein>
    <recommendedName>
        <fullName evidence="10">tRNA 5-methylaminomethyl-2-thiouridine biosynthesis bifunctional protein MnmC</fullName>
        <shortName evidence="10">tRNA mnm(5)s(2)U biosynthesis bifunctional protein</shortName>
    </recommendedName>
    <domain>
        <recommendedName>
            <fullName evidence="10">tRNA (mnm(5)s(2)U34)-methyltransferase</fullName>
            <ecNumber evidence="10">2.1.1.61</ecNumber>
        </recommendedName>
    </domain>
    <domain>
        <recommendedName>
            <fullName evidence="10">FAD-dependent cmnm(5)s(2)U34 oxidoreductase</fullName>
            <ecNumber evidence="10">1.5.-.-</ecNumber>
        </recommendedName>
    </domain>
</protein>
<evidence type="ECO:0000256" key="4">
    <source>
        <dbReference type="ARBA" id="ARBA00022679"/>
    </source>
</evidence>
<dbReference type="KEGG" id="lsd:EMK97_17520"/>
<evidence type="ECO:0000256" key="10">
    <source>
        <dbReference type="HAMAP-Rule" id="MF_01102"/>
    </source>
</evidence>
<feature type="region of interest" description="tRNA (mnm(5)s(2)U34)-methyltransferase" evidence="10">
    <location>
        <begin position="1"/>
        <end position="262"/>
    </location>
</feature>
<gene>
    <name evidence="10 13" type="primary">mnmC</name>
    <name evidence="13" type="ORF">EMK97_17520</name>
</gene>
<dbReference type="InterPro" id="IPR017610">
    <property type="entry name" value="tRNA_S-uridine_synth_MnmC_C"/>
</dbReference>
<comment type="subcellular location">
    <subcellularLocation>
        <location evidence="10">Cytoplasm</location>
    </subcellularLocation>
</comment>
<dbReference type="AlphaFoldDB" id="A0A4P6P8G2"/>
<comment type="function">
    <text evidence="10">Catalyzes the last two steps in the biosynthesis of 5-methylaminomethyl-2-thiouridine (mnm(5)s(2)U) at the wobble position (U34) in tRNA. Catalyzes the FAD-dependent demodification of cmnm(5)s(2)U34 to nm(5)s(2)U34, followed by the transfer of a methyl group from S-adenosyl-L-methionine to nm(5)s(2)U34, to form mnm(5)s(2)U34.</text>
</comment>
<keyword evidence="3 10" id="KW-0285">Flavoprotein</keyword>
<dbReference type="Pfam" id="PF01266">
    <property type="entry name" value="DAO"/>
    <property type="match status" value="1"/>
</dbReference>
<dbReference type="PANTHER" id="PTHR13847">
    <property type="entry name" value="SARCOSINE DEHYDROGENASE-RELATED"/>
    <property type="match status" value="1"/>
</dbReference>
<comment type="catalytic activity">
    <reaction evidence="10">
        <text>5-aminomethyl-2-thiouridine(34) in tRNA + S-adenosyl-L-methionine = 5-methylaminomethyl-2-thiouridine(34) in tRNA + S-adenosyl-L-homocysteine + H(+)</text>
        <dbReference type="Rhea" id="RHEA:19569"/>
        <dbReference type="Rhea" id="RHEA-COMP:10195"/>
        <dbReference type="Rhea" id="RHEA-COMP:10197"/>
        <dbReference type="ChEBI" id="CHEBI:15378"/>
        <dbReference type="ChEBI" id="CHEBI:57856"/>
        <dbReference type="ChEBI" id="CHEBI:59789"/>
        <dbReference type="ChEBI" id="CHEBI:74454"/>
        <dbReference type="ChEBI" id="CHEBI:74455"/>
        <dbReference type="EC" id="2.1.1.61"/>
    </reaction>
</comment>
<evidence type="ECO:0000313" key="13">
    <source>
        <dbReference type="EMBL" id="QBG37408.1"/>
    </source>
</evidence>
<dbReference type="GO" id="GO:0002098">
    <property type="term" value="P:tRNA wobble uridine modification"/>
    <property type="evidence" value="ECO:0007669"/>
    <property type="project" value="TreeGrafter"/>
</dbReference>
<evidence type="ECO:0000256" key="3">
    <source>
        <dbReference type="ARBA" id="ARBA00022630"/>
    </source>
</evidence>
<dbReference type="GO" id="GO:0032259">
    <property type="term" value="P:methylation"/>
    <property type="evidence" value="ECO:0007669"/>
    <property type="project" value="UniProtKB-KW"/>
</dbReference>
<comment type="similarity">
    <text evidence="10">In the C-terminal section; belongs to the DAO family.</text>
</comment>
<dbReference type="PANTHER" id="PTHR13847:SF283">
    <property type="entry name" value="TRNA 5-METHYLAMINOMETHYL-2-THIOURIDINE BIOSYNTHESIS BIFUNCTIONAL PROTEIN MNMC"/>
    <property type="match status" value="1"/>
</dbReference>
<dbReference type="GO" id="GO:0005737">
    <property type="term" value="C:cytoplasm"/>
    <property type="evidence" value="ECO:0007669"/>
    <property type="project" value="UniProtKB-SubCell"/>
</dbReference>
<dbReference type="NCBIfam" id="NF033855">
    <property type="entry name" value="tRNA_MNMC2"/>
    <property type="match status" value="1"/>
</dbReference>
<evidence type="ECO:0000256" key="5">
    <source>
        <dbReference type="ARBA" id="ARBA00022691"/>
    </source>
</evidence>
<dbReference type="InterPro" id="IPR006076">
    <property type="entry name" value="FAD-dep_OxRdtase"/>
</dbReference>
<dbReference type="EC" id="2.1.1.61" evidence="10"/>
<keyword evidence="7 10" id="KW-0274">FAD</keyword>
<dbReference type="NCBIfam" id="NF002481">
    <property type="entry name" value="PRK01747.1-2"/>
    <property type="match status" value="1"/>
</dbReference>
<dbReference type="GO" id="GO:0004808">
    <property type="term" value="F:tRNA (5-methylaminomethyl-2-thiouridylate)(34)-methyltransferase activity"/>
    <property type="evidence" value="ECO:0007669"/>
    <property type="project" value="UniProtKB-EC"/>
</dbReference>
<evidence type="ECO:0000256" key="1">
    <source>
        <dbReference type="ARBA" id="ARBA00022490"/>
    </source>
</evidence>
<evidence type="ECO:0000256" key="7">
    <source>
        <dbReference type="ARBA" id="ARBA00022827"/>
    </source>
</evidence>
<dbReference type="Gene3D" id="3.30.9.10">
    <property type="entry name" value="D-Amino Acid Oxidase, subunit A, domain 2"/>
    <property type="match status" value="1"/>
</dbReference>
<dbReference type="GO" id="GO:0050660">
    <property type="term" value="F:flavin adenine dinucleotide binding"/>
    <property type="evidence" value="ECO:0007669"/>
    <property type="project" value="UniProtKB-UniRule"/>
</dbReference>
<dbReference type="EMBL" id="CP034759">
    <property type="protein sequence ID" value="QBG37408.1"/>
    <property type="molecule type" value="Genomic_DNA"/>
</dbReference>
<feature type="domain" description="MnmC-like methyltransferase" evidence="12">
    <location>
        <begin position="127"/>
        <end position="260"/>
    </location>
</feature>
<dbReference type="Gene3D" id="3.50.50.60">
    <property type="entry name" value="FAD/NAD(P)-binding domain"/>
    <property type="match status" value="1"/>
</dbReference>
<dbReference type="InterPro" id="IPR047785">
    <property type="entry name" value="tRNA_MNMC2"/>
</dbReference>
<dbReference type="HAMAP" id="MF_01102">
    <property type="entry name" value="MnmC"/>
    <property type="match status" value="1"/>
</dbReference>
<reference evidence="13 14" key="1">
    <citation type="submission" date="2018-12" db="EMBL/GenBank/DDBJ databases">
        <title>Complete genome of Litorilituus sediminis.</title>
        <authorList>
            <person name="Liu A."/>
            <person name="Rong J."/>
        </authorList>
    </citation>
    <scope>NUCLEOTIDE SEQUENCE [LARGE SCALE GENOMIC DNA]</scope>
    <source>
        <strain evidence="13 14">JCM 17549</strain>
    </source>
</reference>
<evidence type="ECO:0000256" key="9">
    <source>
        <dbReference type="ARBA" id="ARBA00023268"/>
    </source>
</evidence>
<dbReference type="OrthoDB" id="9786494at2"/>
<evidence type="ECO:0000259" key="11">
    <source>
        <dbReference type="Pfam" id="PF01266"/>
    </source>
</evidence>
<dbReference type="InterPro" id="IPR023032">
    <property type="entry name" value="tRNA_MAMT_biosynth_bifunc_MnmC"/>
</dbReference>
<keyword evidence="6 10" id="KW-0819">tRNA processing</keyword>
<dbReference type="Proteomes" id="UP000290244">
    <property type="component" value="Chromosome"/>
</dbReference>
<sequence length="691" mass="76108">MSENNQPKNSNNNHVSSQLSFQSDGAPYCLRFNDIYFDSNSGYQQSSDIFITANNIFQRFLTAKKTITIAETGFGTGLNFLLTLQAYQNATEQAEHALGEVHFISVEKYPLTKAQLSQSLSILPQLSALTELLVSQYPSGDASQFGESFHAEFFNGKVKLTILFDDASTALENLYQAKVKNSKSFAGLIDIWYLDGFSPAKNPDMWSDELFQAIANLSKEQATLTTFTVAGFVKRKLQSVGFRLEKVASQGKKKEILRAVFQPTPKSKGYQQRPIITKPQHVSIIGGGIASACLALALTKQGVKVTVYCKDDAIAQGGSSNAIGALYPLLHQSADDISLFYQQAFWHAKDLYNSVYQQGYEFDHNWCGLLEVSYKQALISRQQAFEQLNAWPSELIHSVNVAQASKVANVSLEHGGLFMPNAGWAAPQQLVQQIFLAATQSGRLKVKTNTHITKITKVSDKQKTSWLLDSNKGELKASVLVICGGAEALTLEHSKALPLSATRGQVTSMQTNSKIDSLSTVICHKGYLTPENKGIHCIGATFDKNNTSTLASPEDDKYNLAMLSKCLPNLANNIAWQESDIHGSKARLRCMSQDHLPVVGPMPDIQAHIETYPHLAKDKNWRYQEAAPTIDNLYVMLGLGARGLCSAPLAADILSADICNNPYPVDSKMLFNLSPNRFVIRDIIKRKIAIT</sequence>
<dbReference type="Gene3D" id="3.40.50.150">
    <property type="entry name" value="Vaccinia Virus protein VP39"/>
    <property type="match status" value="1"/>
</dbReference>
<keyword evidence="4 10" id="KW-0808">Transferase</keyword>
<comment type="similarity">
    <text evidence="10">In the N-terminal section; belongs to the methyltransferase superfamily. tRNA (mnm(5)s(2)U34)-methyltransferase family.</text>
</comment>
<evidence type="ECO:0000259" key="12">
    <source>
        <dbReference type="Pfam" id="PF05430"/>
    </source>
</evidence>
<keyword evidence="2 10" id="KW-0489">Methyltransferase</keyword>
<keyword evidence="9 10" id="KW-0511">Multifunctional enzyme</keyword>
<dbReference type="SUPFAM" id="SSF51905">
    <property type="entry name" value="FAD/NAD(P)-binding domain"/>
    <property type="match status" value="1"/>
</dbReference>
<dbReference type="InterPro" id="IPR036188">
    <property type="entry name" value="FAD/NAD-bd_sf"/>
</dbReference>
<dbReference type="Pfam" id="PF05430">
    <property type="entry name" value="Methyltransf_30"/>
    <property type="match status" value="1"/>
</dbReference>
<dbReference type="InterPro" id="IPR029063">
    <property type="entry name" value="SAM-dependent_MTases_sf"/>
</dbReference>
<evidence type="ECO:0000313" key="14">
    <source>
        <dbReference type="Proteomes" id="UP000290244"/>
    </source>
</evidence>
<keyword evidence="8 10" id="KW-0560">Oxidoreductase</keyword>
<dbReference type="RefSeq" id="WP_130604073.1">
    <property type="nucleotide sequence ID" value="NZ_CP034759.1"/>
</dbReference>
<keyword evidence="1 10" id="KW-0963">Cytoplasm</keyword>
<dbReference type="InterPro" id="IPR008471">
    <property type="entry name" value="MnmC-like_methylTransf"/>
</dbReference>